<proteinExistence type="predicted"/>
<dbReference type="AlphaFoldDB" id="A0A399JG77"/>
<comment type="caution">
    <text evidence="1">The sequence shown here is derived from an EMBL/GenBank/DDBJ whole genome shotgun (WGS) entry which is preliminary data.</text>
</comment>
<evidence type="ECO:0000313" key="1">
    <source>
        <dbReference type="EMBL" id="RII43667.1"/>
    </source>
</evidence>
<dbReference type="RefSeq" id="WP_119423093.1">
    <property type="nucleotide sequence ID" value="NZ_QQXK01000001.1"/>
</dbReference>
<evidence type="ECO:0008006" key="3">
    <source>
        <dbReference type="Google" id="ProtNLM"/>
    </source>
</evidence>
<gene>
    <name evidence="1" type="ORF">DWB68_00020</name>
</gene>
<organism evidence="1 2">
    <name type="scientific">Galactobacter valiniphilus</name>
    <dbReference type="NCBI Taxonomy" id="2676122"/>
    <lineage>
        <taxon>Bacteria</taxon>
        <taxon>Bacillati</taxon>
        <taxon>Actinomycetota</taxon>
        <taxon>Actinomycetes</taxon>
        <taxon>Micrococcales</taxon>
        <taxon>Micrococcaceae</taxon>
        <taxon>Galactobacter</taxon>
    </lineage>
</organism>
<protein>
    <recommendedName>
        <fullName evidence="3">GRAM domain-containing protein</fullName>
    </recommendedName>
</protein>
<reference evidence="1 2" key="1">
    <citation type="submission" date="2018-07" db="EMBL/GenBank/DDBJ databases">
        <title>Arthrobacter sp. nov., isolated from raw cow's milk with high bacterial count.</title>
        <authorList>
            <person name="Hahne J."/>
            <person name="Isele D."/>
            <person name="Lipski A."/>
        </authorList>
    </citation>
    <scope>NUCLEOTIDE SEQUENCE [LARGE SCALE GENOMIC DNA]</scope>
    <source>
        <strain evidence="1 2">JZ R-35</strain>
    </source>
</reference>
<dbReference type="EMBL" id="QQXK01000001">
    <property type="protein sequence ID" value="RII43667.1"/>
    <property type="molecule type" value="Genomic_DNA"/>
</dbReference>
<keyword evidence="2" id="KW-1185">Reference proteome</keyword>
<sequence length="111" mass="11811">MNPLLQFTSHVGGKNAVVSVFPDRIEWSKKGSKIAHATKATASLGISLLAGKKEESEMVPMKAISHVATKRDGLMNSKVVLSTAGGALEFRVSHAEAKQVQQVVQQAMLAV</sequence>
<evidence type="ECO:0000313" key="2">
    <source>
        <dbReference type="Proteomes" id="UP000265419"/>
    </source>
</evidence>
<name>A0A399JG77_9MICC</name>
<accession>A0A399JG77</accession>
<dbReference type="Proteomes" id="UP000265419">
    <property type="component" value="Unassembled WGS sequence"/>
</dbReference>